<dbReference type="InterPro" id="IPR013078">
    <property type="entry name" value="His_Pase_superF_clade-1"/>
</dbReference>
<dbReference type="AlphaFoldDB" id="A0A381U7Q9"/>
<dbReference type="SMART" id="SM00855">
    <property type="entry name" value="PGAM"/>
    <property type="match status" value="1"/>
</dbReference>
<dbReference type="PANTHER" id="PTHR48100:SF1">
    <property type="entry name" value="HISTIDINE PHOSPHATASE FAMILY PROTEIN-RELATED"/>
    <property type="match status" value="1"/>
</dbReference>
<dbReference type="PANTHER" id="PTHR48100">
    <property type="entry name" value="BROAD-SPECIFICITY PHOSPHATASE YOR283W-RELATED"/>
    <property type="match status" value="1"/>
</dbReference>
<dbReference type="GO" id="GO:0016791">
    <property type="term" value="F:phosphatase activity"/>
    <property type="evidence" value="ECO:0007669"/>
    <property type="project" value="TreeGrafter"/>
</dbReference>
<protein>
    <recommendedName>
        <fullName evidence="2">Phosphoglycerate mutase (2,3-diphosphoglycerate-dependent)</fullName>
    </recommendedName>
</protein>
<dbReference type="InterPro" id="IPR029033">
    <property type="entry name" value="His_PPase_superfam"/>
</dbReference>
<evidence type="ECO:0000313" key="1">
    <source>
        <dbReference type="EMBL" id="SVA24179.1"/>
    </source>
</evidence>
<dbReference type="SUPFAM" id="SSF53254">
    <property type="entry name" value="Phosphoglycerate mutase-like"/>
    <property type="match status" value="1"/>
</dbReference>
<name>A0A381U7Q9_9ZZZZ</name>
<evidence type="ECO:0008006" key="2">
    <source>
        <dbReference type="Google" id="ProtNLM"/>
    </source>
</evidence>
<gene>
    <name evidence="1" type="ORF">METZ01_LOCUS77033</name>
</gene>
<organism evidence="1">
    <name type="scientific">marine metagenome</name>
    <dbReference type="NCBI Taxonomy" id="408172"/>
    <lineage>
        <taxon>unclassified sequences</taxon>
        <taxon>metagenomes</taxon>
        <taxon>ecological metagenomes</taxon>
    </lineage>
</organism>
<dbReference type="EMBL" id="UINC01005888">
    <property type="protein sequence ID" value="SVA24179.1"/>
    <property type="molecule type" value="Genomic_DNA"/>
</dbReference>
<dbReference type="CDD" id="cd07067">
    <property type="entry name" value="HP_PGM_like"/>
    <property type="match status" value="1"/>
</dbReference>
<proteinExistence type="predicted"/>
<dbReference type="InterPro" id="IPR050275">
    <property type="entry name" value="PGM_Phosphatase"/>
</dbReference>
<dbReference type="Gene3D" id="3.40.50.1240">
    <property type="entry name" value="Phosphoglycerate mutase-like"/>
    <property type="match status" value="1"/>
</dbReference>
<reference evidence="1" key="1">
    <citation type="submission" date="2018-05" db="EMBL/GenBank/DDBJ databases">
        <authorList>
            <person name="Lanie J.A."/>
            <person name="Ng W.-L."/>
            <person name="Kazmierczak K.M."/>
            <person name="Andrzejewski T.M."/>
            <person name="Davidsen T.M."/>
            <person name="Wayne K.J."/>
            <person name="Tettelin H."/>
            <person name="Glass J.I."/>
            <person name="Rusch D."/>
            <person name="Podicherti R."/>
            <person name="Tsui H.-C.T."/>
            <person name="Winkler M.E."/>
        </authorList>
    </citation>
    <scope>NUCLEOTIDE SEQUENCE</scope>
</reference>
<accession>A0A381U7Q9</accession>
<dbReference type="Pfam" id="PF00300">
    <property type="entry name" value="His_Phos_1"/>
    <property type="match status" value="1"/>
</dbReference>
<sequence>MELFLIRHAESTNNARKNDAERVADPELTQNGLLQIEYLALFLKKGLHLTKVERETNHKVLDQLYCSATLRALQTAFPIGLSTGLKPEVWLDIHEVGGLYDHNSVEMNKIGFSGLNRVEINKRFPGYILPPDITDRGWWNKEKEKQLASHKRVQRVIQILAERAEEKARIGMVTHGAFMSLFLSMLFKLLPIKNTTFQHYNSSISRITFEKKDIIIIQYLNSFEYLPENLRIPRTTFDI</sequence>
<dbReference type="GO" id="GO:0005737">
    <property type="term" value="C:cytoplasm"/>
    <property type="evidence" value="ECO:0007669"/>
    <property type="project" value="TreeGrafter"/>
</dbReference>